<evidence type="ECO:0008006" key="4">
    <source>
        <dbReference type="Google" id="ProtNLM"/>
    </source>
</evidence>
<feature type="signal peptide" evidence="2">
    <location>
        <begin position="1"/>
        <end position="18"/>
    </location>
</feature>
<evidence type="ECO:0000256" key="1">
    <source>
        <dbReference type="SAM" id="MobiDB-lite"/>
    </source>
</evidence>
<dbReference type="eggNOG" id="ENOG502STK8">
    <property type="taxonomic scope" value="Eukaryota"/>
</dbReference>
<accession>A0A093Y3V5</accession>
<name>A0A093Y3V5_TALMA</name>
<dbReference type="EMBL" id="JPOX01000003">
    <property type="protein sequence ID" value="KFX52168.1"/>
    <property type="molecule type" value="Genomic_DNA"/>
</dbReference>
<feature type="region of interest" description="Disordered" evidence="1">
    <location>
        <begin position="161"/>
        <end position="184"/>
    </location>
</feature>
<keyword evidence="2" id="KW-0732">Signal</keyword>
<gene>
    <name evidence="3" type="ORF">GQ26_0031110</name>
</gene>
<protein>
    <recommendedName>
        <fullName evidence="4">Apple domain-containing protein</fullName>
    </recommendedName>
</protein>
<reference evidence="3" key="1">
    <citation type="journal article" date="2014" name="PLoS Genet.">
        <title>Signature Gene Expression Reveals Novel Clues to the Molecular Mechanisms of Dimorphic Transition in Penicillium marneffei.</title>
        <authorList>
            <person name="Yang E."/>
            <person name="Wang G."/>
            <person name="Cai J."/>
            <person name="Woo P.C."/>
            <person name="Lau S.K."/>
            <person name="Yuen K.-Y."/>
            <person name="Chow W.-N."/>
            <person name="Lin X."/>
        </authorList>
    </citation>
    <scope>NUCLEOTIDE SEQUENCE [LARGE SCALE GENOMIC DNA]</scope>
    <source>
        <strain evidence="3">PM1</strain>
    </source>
</reference>
<comment type="caution">
    <text evidence="3">The sequence shown here is derived from an EMBL/GenBank/DDBJ whole genome shotgun (WGS) entry which is preliminary data.</text>
</comment>
<sequence length="395" mass="40605">MVLLIALAAGFLLDQVSANAPLARTPLASTPVPAQPSIVCRTKLGTASVAVIPTFTVTHTSHDTHPVVVYSTVQDTVTVTPTATWLSFTDYATITVTTTAGTITDTFSTTSTKYTTVTDTLTLPTVTATSLSTISVLSTATSTISTVAGFTPIADTMATPTGLKRSLSEDPEDSDDSEDSCPNWDDDYQYTTAVECVATAVVKTTTTSTVIGSPATATAAEPTRTTTVTSTVTSSSTVLPADASTTLSYSTLSTVTETSTARAVTSTVTSSTTVTTGVTTTSLYAACATNNIASSPLSSDFGSQAGQYIDVVTFSNIPGQDFVVASVSSPYDCCVACQQNPACAFTYSFAYNPSYCHIVLTNSCSSKTHGTAGTTSVANGAMILSNGPCGRILLQ</sequence>
<dbReference type="AlphaFoldDB" id="A0A093Y3V5"/>
<feature type="chain" id="PRO_5001889343" description="Apple domain-containing protein" evidence="2">
    <location>
        <begin position="19"/>
        <end position="395"/>
    </location>
</feature>
<dbReference type="HOGENOM" id="CLU_698498_0_0_1"/>
<organism evidence="3">
    <name type="scientific">Talaromyces marneffei PM1</name>
    <dbReference type="NCBI Taxonomy" id="1077442"/>
    <lineage>
        <taxon>Eukaryota</taxon>
        <taxon>Fungi</taxon>
        <taxon>Dikarya</taxon>
        <taxon>Ascomycota</taxon>
        <taxon>Pezizomycotina</taxon>
        <taxon>Eurotiomycetes</taxon>
        <taxon>Eurotiomycetidae</taxon>
        <taxon>Eurotiales</taxon>
        <taxon>Trichocomaceae</taxon>
        <taxon>Talaromyces</taxon>
        <taxon>Talaromyces sect. Talaromyces</taxon>
    </lineage>
</organism>
<dbReference type="Gene3D" id="3.50.4.10">
    <property type="entry name" value="Hepatocyte Growth Factor"/>
    <property type="match status" value="1"/>
</dbReference>
<proteinExistence type="predicted"/>
<evidence type="ECO:0000313" key="3">
    <source>
        <dbReference type="EMBL" id="KFX52168.1"/>
    </source>
</evidence>
<evidence type="ECO:0000256" key="2">
    <source>
        <dbReference type="SAM" id="SignalP"/>
    </source>
</evidence>
<feature type="compositionally biased region" description="Acidic residues" evidence="1">
    <location>
        <begin position="169"/>
        <end position="184"/>
    </location>
</feature>